<evidence type="ECO:0000313" key="4">
    <source>
        <dbReference type="Proteomes" id="UP000602647"/>
    </source>
</evidence>
<evidence type="ECO:0000256" key="1">
    <source>
        <dbReference type="SAM" id="Phobius"/>
    </source>
</evidence>
<keyword evidence="1" id="KW-0472">Membrane</keyword>
<evidence type="ECO:0000313" key="3">
    <source>
        <dbReference type="EMBL" id="MBC6678554.1"/>
    </source>
</evidence>
<keyword evidence="1" id="KW-0812">Transmembrane</keyword>
<gene>
    <name evidence="3" type="ORF">H9L42_01765</name>
</gene>
<sequence length="375" mass="42003">MKRKRCEKKLVSCLLLACLFIGAAVYGAVGSGIAVTNHFQTGSVDLELKTYRKSADGIQEAASGRNITANQKLSYIPRITALRADCYVRLNVHIAMEKKCVEPVTIESVEPLENWVKKGSQLYYTKPLKTGESVNAFEWIHIPETWNMKTASGFQVNLTADAIQAAHFTPDFHSDIPWGSIKIEEAKEKDKTNYRSVKKADQTHRLIYQGDGTFELSSEDLFENFQTAVAGDAFEDSLKLINHGKNKIRLSFKCESRSEETLLEAVSVNLRIGDRLVYKGPLSAKKISNYQVLATIAPKQEKILRYELTVPIKLQNLFSVEKEKLIWYFQAEEMDEDGRAVQTGDDSLFGLSAALIAGAAATVLLLLFKKRKVKL</sequence>
<feature type="signal peptide" evidence="2">
    <location>
        <begin position="1"/>
        <end position="23"/>
    </location>
</feature>
<keyword evidence="4" id="KW-1185">Reference proteome</keyword>
<dbReference type="AlphaFoldDB" id="A0A923SQS4"/>
<reference evidence="3" key="1">
    <citation type="submission" date="2020-08" db="EMBL/GenBank/DDBJ databases">
        <title>Genome public.</title>
        <authorList>
            <person name="Liu C."/>
            <person name="Sun Q."/>
        </authorList>
    </citation>
    <scope>NUCLEOTIDE SEQUENCE</scope>
    <source>
        <strain evidence="3">BX12</strain>
    </source>
</reference>
<evidence type="ECO:0000256" key="2">
    <source>
        <dbReference type="SAM" id="SignalP"/>
    </source>
</evidence>
<name>A0A923SQS4_9FIRM</name>
<feature type="transmembrane region" description="Helical" evidence="1">
    <location>
        <begin position="348"/>
        <end position="368"/>
    </location>
</feature>
<comment type="caution">
    <text evidence="3">The sequence shown here is derived from an EMBL/GenBank/DDBJ whole genome shotgun (WGS) entry which is preliminary data.</text>
</comment>
<feature type="chain" id="PRO_5039673518" evidence="2">
    <location>
        <begin position="24"/>
        <end position="375"/>
    </location>
</feature>
<organism evidence="3 4">
    <name type="scientific">Zhenpiania hominis</name>
    <dbReference type="NCBI Taxonomy" id="2763644"/>
    <lineage>
        <taxon>Bacteria</taxon>
        <taxon>Bacillati</taxon>
        <taxon>Bacillota</taxon>
        <taxon>Clostridia</taxon>
        <taxon>Peptostreptococcales</taxon>
        <taxon>Anaerovoracaceae</taxon>
        <taxon>Zhenpiania</taxon>
    </lineage>
</organism>
<protein>
    <submittedName>
        <fullName evidence="3">Uncharacterized protein</fullName>
    </submittedName>
</protein>
<dbReference type="RefSeq" id="WP_187301722.1">
    <property type="nucleotide sequence ID" value="NZ_JACRYT010000001.1"/>
</dbReference>
<accession>A0A923SQS4</accession>
<keyword evidence="1" id="KW-1133">Transmembrane helix</keyword>
<dbReference type="Proteomes" id="UP000602647">
    <property type="component" value="Unassembled WGS sequence"/>
</dbReference>
<proteinExistence type="predicted"/>
<keyword evidence="2" id="KW-0732">Signal</keyword>
<dbReference type="EMBL" id="JACRYT010000001">
    <property type="protein sequence ID" value="MBC6678554.1"/>
    <property type="molecule type" value="Genomic_DNA"/>
</dbReference>